<accession>A0AAD7FH89</accession>
<dbReference type="AlphaFoldDB" id="A0AAD7FH89"/>
<dbReference type="EMBL" id="JARKIF010000013">
    <property type="protein sequence ID" value="KAJ7624381.1"/>
    <property type="molecule type" value="Genomic_DNA"/>
</dbReference>
<dbReference type="Proteomes" id="UP001221142">
    <property type="component" value="Unassembled WGS sequence"/>
</dbReference>
<evidence type="ECO:0000313" key="2">
    <source>
        <dbReference type="Proteomes" id="UP001221142"/>
    </source>
</evidence>
<keyword evidence="2" id="KW-1185">Reference proteome</keyword>
<sequence>MANDLTASYAGCQGVYQMFIDNPASAPSYPSANIALNCNGQIGNTIIAPFAFVVNGQQLSCVLLNKNDGSGSYYTICGPSAAAATTCAMNARQAVIGTYPQSTLSTPTYRFHP</sequence>
<gene>
    <name evidence="1" type="ORF">FB45DRAFT_1030537</name>
</gene>
<name>A0AAD7FH89_9AGAR</name>
<proteinExistence type="predicted"/>
<protein>
    <submittedName>
        <fullName evidence="1">Uncharacterized protein</fullName>
    </submittedName>
</protein>
<organism evidence="1 2">
    <name type="scientific">Roridomyces roridus</name>
    <dbReference type="NCBI Taxonomy" id="1738132"/>
    <lineage>
        <taxon>Eukaryota</taxon>
        <taxon>Fungi</taxon>
        <taxon>Dikarya</taxon>
        <taxon>Basidiomycota</taxon>
        <taxon>Agaricomycotina</taxon>
        <taxon>Agaricomycetes</taxon>
        <taxon>Agaricomycetidae</taxon>
        <taxon>Agaricales</taxon>
        <taxon>Marasmiineae</taxon>
        <taxon>Mycenaceae</taxon>
        <taxon>Roridomyces</taxon>
    </lineage>
</organism>
<reference evidence="1" key="1">
    <citation type="submission" date="2023-03" db="EMBL/GenBank/DDBJ databases">
        <title>Massive genome expansion in bonnet fungi (Mycena s.s.) driven by repeated elements and novel gene families across ecological guilds.</title>
        <authorList>
            <consortium name="Lawrence Berkeley National Laboratory"/>
            <person name="Harder C.B."/>
            <person name="Miyauchi S."/>
            <person name="Viragh M."/>
            <person name="Kuo A."/>
            <person name="Thoen E."/>
            <person name="Andreopoulos B."/>
            <person name="Lu D."/>
            <person name="Skrede I."/>
            <person name="Drula E."/>
            <person name="Henrissat B."/>
            <person name="Morin E."/>
            <person name="Kohler A."/>
            <person name="Barry K."/>
            <person name="LaButti K."/>
            <person name="Morin E."/>
            <person name="Salamov A."/>
            <person name="Lipzen A."/>
            <person name="Mereny Z."/>
            <person name="Hegedus B."/>
            <person name="Baldrian P."/>
            <person name="Stursova M."/>
            <person name="Weitz H."/>
            <person name="Taylor A."/>
            <person name="Grigoriev I.V."/>
            <person name="Nagy L.G."/>
            <person name="Martin F."/>
            <person name="Kauserud H."/>
        </authorList>
    </citation>
    <scope>NUCLEOTIDE SEQUENCE</scope>
    <source>
        <strain evidence="1">9284</strain>
    </source>
</reference>
<evidence type="ECO:0000313" key="1">
    <source>
        <dbReference type="EMBL" id="KAJ7624381.1"/>
    </source>
</evidence>
<comment type="caution">
    <text evidence="1">The sequence shown here is derived from an EMBL/GenBank/DDBJ whole genome shotgun (WGS) entry which is preliminary data.</text>
</comment>